<dbReference type="Pfam" id="PF01855">
    <property type="entry name" value="POR_N"/>
    <property type="match status" value="1"/>
</dbReference>
<evidence type="ECO:0000313" key="10">
    <source>
        <dbReference type="EMBL" id="PIR70163.1"/>
    </source>
</evidence>
<dbReference type="GO" id="GO:0051539">
    <property type="term" value="F:4 iron, 4 sulfur cluster binding"/>
    <property type="evidence" value="ECO:0007669"/>
    <property type="project" value="UniProtKB-KW"/>
</dbReference>
<dbReference type="Pfam" id="PF17147">
    <property type="entry name" value="PFOR_II"/>
    <property type="match status" value="1"/>
</dbReference>
<dbReference type="GO" id="GO:0006979">
    <property type="term" value="P:response to oxidative stress"/>
    <property type="evidence" value="ECO:0007669"/>
    <property type="project" value="TreeGrafter"/>
</dbReference>
<proteinExistence type="predicted"/>
<keyword evidence="2" id="KW-0004">4Fe-4S</keyword>
<dbReference type="Gene3D" id="3.40.50.920">
    <property type="match status" value="1"/>
</dbReference>
<feature type="domain" description="Thiamine pyrophosphate enzyme TPP-binding" evidence="8">
    <location>
        <begin position="453"/>
        <end position="592"/>
    </location>
</feature>
<dbReference type="InterPro" id="IPR002880">
    <property type="entry name" value="Pyrv_Fd/Flavodoxin_OxRdtase_N"/>
</dbReference>
<reference evidence="11" key="1">
    <citation type="submission" date="2017-09" db="EMBL/GenBank/DDBJ databases">
        <title>Depth-based differentiation of microbial function through sediment-hosted aquifers and enrichment of novel symbionts in the deep terrestrial subsurface.</title>
        <authorList>
            <person name="Probst A.J."/>
            <person name="Ladd B."/>
            <person name="Jarett J.K."/>
            <person name="Geller-Mcgrath D.E."/>
            <person name="Sieber C.M.K."/>
            <person name="Emerson J.B."/>
            <person name="Anantharaman K."/>
            <person name="Thomas B.C."/>
            <person name="Malmstrom R."/>
            <person name="Stieglmeier M."/>
            <person name="Klingl A."/>
            <person name="Woyke T."/>
            <person name="Ryan C.M."/>
            <person name="Banfield J.F."/>
        </authorList>
    </citation>
    <scope>NUCLEOTIDE SEQUENCE [LARGE SCALE GENOMIC DNA]</scope>
</reference>
<dbReference type="Gene3D" id="3.40.50.970">
    <property type="match status" value="3"/>
</dbReference>
<keyword evidence="2" id="KW-0479">Metal-binding</keyword>
<keyword evidence="4" id="KW-0560">Oxidoreductase</keyword>
<feature type="domain" description="Pyruvate flavodoxin/ferredoxin oxidoreductase pyrimidine binding" evidence="7">
    <location>
        <begin position="18"/>
        <end position="238"/>
    </location>
</feature>
<dbReference type="EMBL" id="PFCN01000033">
    <property type="protein sequence ID" value="PIR70163.1"/>
    <property type="molecule type" value="Genomic_DNA"/>
</dbReference>
<evidence type="ECO:0000256" key="4">
    <source>
        <dbReference type="ARBA" id="ARBA00023002"/>
    </source>
</evidence>
<dbReference type="PANTHER" id="PTHR32154">
    <property type="entry name" value="PYRUVATE-FLAVODOXIN OXIDOREDUCTASE-RELATED"/>
    <property type="match status" value="1"/>
</dbReference>
<dbReference type="GO" id="GO:0030976">
    <property type="term" value="F:thiamine pyrophosphate binding"/>
    <property type="evidence" value="ECO:0007669"/>
    <property type="project" value="InterPro"/>
</dbReference>
<dbReference type="GO" id="GO:0016491">
    <property type="term" value="F:oxidoreductase activity"/>
    <property type="evidence" value="ECO:0007669"/>
    <property type="project" value="UniProtKB-KW"/>
</dbReference>
<keyword evidence="1" id="KW-0813">Transport</keyword>
<evidence type="ECO:0008006" key="12">
    <source>
        <dbReference type="Google" id="ProtNLM"/>
    </source>
</evidence>
<sequence>MSANKVVITGSEAAAVAAALARTGFIPVYPITPATEIPETLARLVARGELKDCEFMTAESEHSAMSAAIGASQQGARTFTATSSQGLLYMAEVLHWASGARLPIVMANVNRALGPPWNIWADQTDSLSQRDAGWVQIYCESNQEVFDSVLQGFRIAERIYFPVMICLDGFILSHTKEDVELATQEQVDFFLPKIKIPHALDCADPRSIGASGTADSYFQFKTALAGDFNDSLPHIKEVFEEFKDIFGREYFLLTEYRMEDADVALVTTGSIGGPAEEAIDILREKGIKAGVVKIRVFRPFPTQDIKAVLNNVKKVVVLDVDTKEIVLDEIKKAIYPESTPVFGYTVGVGGVVTSSGFIAGLVEEANSFDLPKDSHSIWRAEKEYISSVQDVPASEDPVSLIQPGHRACAGCTASLVMARVLEVMGPRTEIALPACCWSIIAGPNPYTPVGVPLLHSPFAAAAAVASGIKRASLRNGEDITTIAFAGDGGTFDIGLQALSGASERGEDIIFICYDNEFYGNTGGQRSSATPYGAATETTPFPAFKIQPKKNIMKIIAAHGVPYAATASIYHTDDLIKKLRKAKNYKGKGLRFLHILAPCNPGWGFSPHESLKMACLAVEAKIFPLIEYENGKWKITYRPEKAIDIRRYLKPQKRFSHLTEIDIDIIRKGAENYWEELEKL</sequence>
<accession>A0A2H0TF47</accession>
<dbReference type="SUPFAM" id="SSF52922">
    <property type="entry name" value="TK C-terminal domain-like"/>
    <property type="match status" value="1"/>
</dbReference>
<dbReference type="InterPro" id="IPR033412">
    <property type="entry name" value="PFOR_II"/>
</dbReference>
<name>A0A2H0TF47_9BACT</name>
<evidence type="ECO:0000313" key="11">
    <source>
        <dbReference type="Proteomes" id="UP000229383"/>
    </source>
</evidence>
<evidence type="ECO:0000256" key="6">
    <source>
        <dbReference type="ARBA" id="ARBA00023014"/>
    </source>
</evidence>
<dbReference type="PANTHER" id="PTHR32154:SF0">
    <property type="entry name" value="PYRUVATE-FLAVODOXIN OXIDOREDUCTASE-RELATED"/>
    <property type="match status" value="1"/>
</dbReference>
<dbReference type="InterPro" id="IPR011766">
    <property type="entry name" value="TPP_enzyme_TPP-bd"/>
</dbReference>
<keyword evidence="3" id="KW-0249">Electron transport</keyword>
<evidence type="ECO:0000256" key="1">
    <source>
        <dbReference type="ARBA" id="ARBA00022448"/>
    </source>
</evidence>
<dbReference type="FunFam" id="3.40.50.970:FF:000012">
    <property type="entry name" value="Pyruvate:ferredoxin (Flavodoxin) oxidoreductase"/>
    <property type="match status" value="1"/>
</dbReference>
<dbReference type="SUPFAM" id="SSF52518">
    <property type="entry name" value="Thiamin diphosphate-binding fold (THDP-binding)"/>
    <property type="match status" value="2"/>
</dbReference>
<dbReference type="InterPro" id="IPR050722">
    <property type="entry name" value="Pyruvate:ferred/Flavod_OxRd"/>
</dbReference>
<evidence type="ECO:0000259" key="9">
    <source>
        <dbReference type="Pfam" id="PF17147"/>
    </source>
</evidence>
<evidence type="ECO:0000256" key="3">
    <source>
        <dbReference type="ARBA" id="ARBA00022982"/>
    </source>
</evidence>
<dbReference type="InterPro" id="IPR009014">
    <property type="entry name" value="Transketo_C/PFOR_II"/>
</dbReference>
<dbReference type="CDD" id="cd07034">
    <property type="entry name" value="TPP_PYR_PFOR_IOR-alpha_like"/>
    <property type="match status" value="1"/>
</dbReference>
<dbReference type="AlphaFoldDB" id="A0A2H0TF47"/>
<feature type="domain" description="Pyruvate:ferredoxin oxidoreductase core" evidence="9">
    <location>
        <begin position="261"/>
        <end position="352"/>
    </location>
</feature>
<dbReference type="Pfam" id="PF02775">
    <property type="entry name" value="TPP_enzyme_C"/>
    <property type="match status" value="1"/>
</dbReference>
<protein>
    <recommendedName>
        <fullName evidence="12">Pyruvate ferredoxin oxidoreductase</fullName>
    </recommendedName>
</protein>
<keyword evidence="5" id="KW-0408">Iron</keyword>
<evidence type="ECO:0000259" key="7">
    <source>
        <dbReference type="Pfam" id="PF01855"/>
    </source>
</evidence>
<evidence type="ECO:0000256" key="5">
    <source>
        <dbReference type="ARBA" id="ARBA00023004"/>
    </source>
</evidence>
<evidence type="ECO:0000259" key="8">
    <source>
        <dbReference type="Pfam" id="PF02775"/>
    </source>
</evidence>
<gene>
    <name evidence="10" type="ORF">COU46_02750</name>
</gene>
<comment type="caution">
    <text evidence="10">The sequence shown here is derived from an EMBL/GenBank/DDBJ whole genome shotgun (WGS) entry which is preliminary data.</text>
</comment>
<keyword evidence="6" id="KW-0411">Iron-sulfur</keyword>
<organism evidence="10 11">
    <name type="scientific">Candidatus Niyogibacteria bacterium CG10_big_fil_rev_8_21_14_0_10_42_19</name>
    <dbReference type="NCBI Taxonomy" id="1974725"/>
    <lineage>
        <taxon>Bacteria</taxon>
        <taxon>Candidatus Niyogiibacteriota</taxon>
    </lineage>
</organism>
<evidence type="ECO:0000256" key="2">
    <source>
        <dbReference type="ARBA" id="ARBA00022485"/>
    </source>
</evidence>
<dbReference type="Proteomes" id="UP000229383">
    <property type="component" value="Unassembled WGS sequence"/>
</dbReference>
<dbReference type="InterPro" id="IPR029061">
    <property type="entry name" value="THDP-binding"/>
</dbReference>